<dbReference type="InterPro" id="IPR050524">
    <property type="entry name" value="APC_YAT"/>
</dbReference>
<feature type="region of interest" description="Disordered" evidence="8">
    <location>
        <begin position="1"/>
        <end position="29"/>
    </location>
</feature>
<dbReference type="PIRSF" id="PIRSF006060">
    <property type="entry name" value="AA_transporter"/>
    <property type="match status" value="1"/>
</dbReference>
<feature type="compositionally biased region" description="Polar residues" evidence="8">
    <location>
        <begin position="12"/>
        <end position="23"/>
    </location>
</feature>
<comment type="subcellular location">
    <subcellularLocation>
        <location evidence="1">Membrane</location>
        <topology evidence="1">Multi-pass membrane protein</topology>
    </subcellularLocation>
</comment>
<feature type="transmembrane region" description="Helical" evidence="9">
    <location>
        <begin position="280"/>
        <end position="301"/>
    </location>
</feature>
<evidence type="ECO:0000256" key="8">
    <source>
        <dbReference type="SAM" id="MobiDB-lite"/>
    </source>
</evidence>
<keyword evidence="6 9" id="KW-1133">Transmembrane helix</keyword>
<dbReference type="FunFam" id="1.20.1740.10:FF:000001">
    <property type="entry name" value="Amino acid permease"/>
    <property type="match status" value="1"/>
</dbReference>
<keyword evidence="4 9" id="KW-0812">Transmembrane</keyword>
<dbReference type="GO" id="GO:0016020">
    <property type="term" value="C:membrane"/>
    <property type="evidence" value="ECO:0007669"/>
    <property type="project" value="UniProtKB-SubCell"/>
</dbReference>
<dbReference type="Proteomes" id="UP000190274">
    <property type="component" value="Chromosome G"/>
</dbReference>
<name>A0A1G4JV49_9SACH</name>
<dbReference type="AlphaFoldDB" id="A0A1G4JV49"/>
<evidence type="ECO:0000313" key="12">
    <source>
        <dbReference type="Proteomes" id="UP000190274"/>
    </source>
</evidence>
<organism evidence="11 12">
    <name type="scientific">Lachancea dasiensis</name>
    <dbReference type="NCBI Taxonomy" id="1072105"/>
    <lineage>
        <taxon>Eukaryota</taxon>
        <taxon>Fungi</taxon>
        <taxon>Dikarya</taxon>
        <taxon>Ascomycota</taxon>
        <taxon>Saccharomycotina</taxon>
        <taxon>Saccharomycetes</taxon>
        <taxon>Saccharomycetales</taxon>
        <taxon>Saccharomycetaceae</taxon>
        <taxon>Lachancea</taxon>
    </lineage>
</organism>
<keyword evidence="12" id="KW-1185">Reference proteome</keyword>
<evidence type="ECO:0000256" key="2">
    <source>
        <dbReference type="ARBA" id="ARBA00006983"/>
    </source>
</evidence>
<protein>
    <submittedName>
        <fullName evidence="11">LADA_0G12156g1_1</fullName>
    </submittedName>
</protein>
<accession>A0A1G4JV49</accession>
<evidence type="ECO:0000256" key="6">
    <source>
        <dbReference type="ARBA" id="ARBA00022989"/>
    </source>
</evidence>
<feature type="transmembrane region" description="Helical" evidence="9">
    <location>
        <begin position="54"/>
        <end position="71"/>
    </location>
</feature>
<sequence length="549" mass="62003">MTNKKEGEQVVESLQVSRTTDSSSKFRDADLEADGLRPDHVRENLNRSLTPRHINMISIAGVIGTGLYLGTGRSLANGGPASLLINYTIIGFVVYLTMLCLGEMSTFMPISGSFCSYAKKFGSGSLAFTLMCNYWFNDAVSVASDLTALQLVLDYWKSSDAHFPYWAASLLFWAFLLLLNVVHVRVYGEAEYWLAVLKVVAIVIFFVISIVVNAGHNQEHTYIGFKNWTVGEAPFVNGFKGFASLFVSSSFAYGGTESITLTAGEAKNPIRNTPKVVKTVFWRILIFYVFTAFFIGMNVPYNYPKLSEKSVITSPFTIVFQMVGSNVAGSFMNAVIMTSVISAGNHALFAGSRVLYNLGLEGYFFPKLLTRTNRYQAPYVSVIITWAVGGLCFGSSFIGAGTLWTWLQNIVGVSNQLAWLCISVISIRFRRGLEKQGRTHELQFSNWTYPYGPYFLVVFVTFIILVQGWSSFAPWSVSDFFSYYIELFVFLFLWVVWWVYKRDWFVRSEDMDFNTDKYIQSEEELILNEQLDSLKGWKKAKLMVSEYVM</sequence>
<feature type="transmembrane region" description="Helical" evidence="9">
    <location>
        <begin position="165"/>
        <end position="186"/>
    </location>
</feature>
<reference evidence="12" key="1">
    <citation type="submission" date="2016-03" db="EMBL/GenBank/DDBJ databases">
        <authorList>
            <person name="Devillers H."/>
        </authorList>
    </citation>
    <scope>NUCLEOTIDE SEQUENCE [LARGE SCALE GENOMIC DNA]</scope>
</reference>
<evidence type="ECO:0000256" key="3">
    <source>
        <dbReference type="ARBA" id="ARBA00022448"/>
    </source>
</evidence>
<dbReference type="EMBL" id="LT598457">
    <property type="protein sequence ID" value="SCU94896.1"/>
    <property type="molecule type" value="Genomic_DNA"/>
</dbReference>
<evidence type="ECO:0000256" key="7">
    <source>
        <dbReference type="ARBA" id="ARBA00023136"/>
    </source>
</evidence>
<dbReference type="InterPro" id="IPR004841">
    <property type="entry name" value="AA-permease/SLC12A_dom"/>
</dbReference>
<feature type="transmembrane region" description="Helical" evidence="9">
    <location>
        <begin position="481"/>
        <end position="500"/>
    </location>
</feature>
<dbReference type="PANTHER" id="PTHR43341:SF3">
    <property type="entry name" value="AMINO-ACID PERMEASE PB1C11.02-RELATED"/>
    <property type="match status" value="1"/>
</dbReference>
<comment type="similarity">
    <text evidence="2">Belongs to the amino acid-polyamine-organocation (APC) superfamily. YAT (TC 2.A.3.10) family.</text>
</comment>
<feature type="transmembrane region" description="Helical" evidence="9">
    <location>
        <begin position="448"/>
        <end position="469"/>
    </location>
</feature>
<feature type="domain" description="Amino acid permease/ SLC12A" evidence="10">
    <location>
        <begin position="53"/>
        <end position="506"/>
    </location>
</feature>
<feature type="transmembrane region" description="Helical" evidence="9">
    <location>
        <begin position="83"/>
        <end position="101"/>
    </location>
</feature>
<dbReference type="InterPro" id="IPR004840">
    <property type="entry name" value="Amino_acid_permease_CS"/>
</dbReference>
<feature type="transmembrane region" description="Helical" evidence="9">
    <location>
        <begin position="331"/>
        <end position="356"/>
    </location>
</feature>
<dbReference type="Gene3D" id="1.20.1740.10">
    <property type="entry name" value="Amino acid/polyamine transporter I"/>
    <property type="match status" value="1"/>
</dbReference>
<dbReference type="GO" id="GO:0015171">
    <property type="term" value="F:amino acid transmembrane transporter activity"/>
    <property type="evidence" value="ECO:0007669"/>
    <property type="project" value="TreeGrafter"/>
</dbReference>
<dbReference type="PANTHER" id="PTHR43341">
    <property type="entry name" value="AMINO ACID PERMEASE"/>
    <property type="match status" value="1"/>
</dbReference>
<dbReference type="PROSITE" id="PS00218">
    <property type="entry name" value="AMINO_ACID_PERMEASE_1"/>
    <property type="match status" value="1"/>
</dbReference>
<evidence type="ECO:0000313" key="11">
    <source>
        <dbReference type="EMBL" id="SCU94896.1"/>
    </source>
</evidence>
<keyword evidence="3" id="KW-0813">Transport</keyword>
<evidence type="ECO:0000256" key="5">
    <source>
        <dbReference type="ARBA" id="ARBA00022970"/>
    </source>
</evidence>
<keyword evidence="5" id="KW-0029">Amino-acid transport</keyword>
<dbReference type="Pfam" id="PF00324">
    <property type="entry name" value="AA_permease"/>
    <property type="match status" value="1"/>
</dbReference>
<gene>
    <name evidence="11" type="ORF">LADA_0G12156G</name>
</gene>
<feature type="transmembrane region" description="Helical" evidence="9">
    <location>
        <begin position="377"/>
        <end position="400"/>
    </location>
</feature>
<keyword evidence="7 9" id="KW-0472">Membrane</keyword>
<proteinExistence type="inferred from homology"/>
<dbReference type="OrthoDB" id="3900342at2759"/>
<evidence type="ECO:0000256" key="9">
    <source>
        <dbReference type="SAM" id="Phobius"/>
    </source>
</evidence>
<evidence type="ECO:0000259" key="10">
    <source>
        <dbReference type="Pfam" id="PF00324"/>
    </source>
</evidence>
<evidence type="ECO:0000256" key="4">
    <source>
        <dbReference type="ARBA" id="ARBA00022692"/>
    </source>
</evidence>
<feature type="transmembrane region" description="Helical" evidence="9">
    <location>
        <begin position="406"/>
        <end position="427"/>
    </location>
</feature>
<evidence type="ECO:0000256" key="1">
    <source>
        <dbReference type="ARBA" id="ARBA00004141"/>
    </source>
</evidence>
<feature type="transmembrane region" description="Helical" evidence="9">
    <location>
        <begin position="192"/>
        <end position="212"/>
    </location>
</feature>